<dbReference type="AlphaFoldDB" id="A0A1A9USR4"/>
<dbReference type="EnsemblMetazoa" id="GAUT014121-RA">
    <property type="protein sequence ID" value="GAUT014121-PA"/>
    <property type="gene ID" value="GAUT014121"/>
</dbReference>
<keyword evidence="2" id="KW-1185">Reference proteome</keyword>
<dbReference type="SUPFAM" id="SSF52129">
    <property type="entry name" value="Caspase-like"/>
    <property type="match status" value="1"/>
</dbReference>
<dbReference type="Gene3D" id="3.40.50.1460">
    <property type="match status" value="1"/>
</dbReference>
<evidence type="ECO:0000313" key="1">
    <source>
        <dbReference type="EnsemblMetazoa" id="GAUT014121-PA"/>
    </source>
</evidence>
<dbReference type="STRING" id="7395.A0A1A9USR4"/>
<dbReference type="VEuPathDB" id="VectorBase:GAUT014121"/>
<accession>A0A1A9USR4</accession>
<dbReference type="Proteomes" id="UP000078200">
    <property type="component" value="Unassembled WGS sequence"/>
</dbReference>
<organism evidence="1 2">
    <name type="scientific">Glossina austeni</name>
    <name type="common">Savannah tsetse fly</name>
    <dbReference type="NCBI Taxonomy" id="7395"/>
    <lineage>
        <taxon>Eukaryota</taxon>
        <taxon>Metazoa</taxon>
        <taxon>Ecdysozoa</taxon>
        <taxon>Arthropoda</taxon>
        <taxon>Hexapoda</taxon>
        <taxon>Insecta</taxon>
        <taxon>Pterygota</taxon>
        <taxon>Neoptera</taxon>
        <taxon>Endopterygota</taxon>
        <taxon>Diptera</taxon>
        <taxon>Brachycera</taxon>
        <taxon>Muscomorpha</taxon>
        <taxon>Hippoboscoidea</taxon>
        <taxon>Glossinidae</taxon>
        <taxon>Glossina</taxon>
    </lineage>
</organism>
<evidence type="ECO:0000313" key="2">
    <source>
        <dbReference type="Proteomes" id="UP000078200"/>
    </source>
</evidence>
<name>A0A1A9USR4_GLOAU</name>
<sequence length="87" mass="10018">MIASQQCYTSQYSEIFNTTLAKRLLFYACRGDRLDPGIKLQRTETDGDGLSISSVSYKMPIHADFLISYSTIPELFYALRDFYKNKT</sequence>
<reference evidence="1" key="1">
    <citation type="submission" date="2020-05" db="UniProtKB">
        <authorList>
            <consortium name="EnsemblMetazoa"/>
        </authorList>
    </citation>
    <scope>IDENTIFICATION</scope>
    <source>
        <strain evidence="1">TTRI</strain>
    </source>
</reference>
<dbReference type="InterPro" id="IPR029030">
    <property type="entry name" value="Caspase-like_dom_sf"/>
</dbReference>
<protein>
    <submittedName>
        <fullName evidence="1">Uncharacterized protein</fullName>
    </submittedName>
</protein>
<proteinExistence type="predicted"/>